<keyword evidence="2" id="KW-0732">Signal</keyword>
<reference evidence="5" key="1">
    <citation type="submission" date="2016-11" db="UniProtKB">
        <authorList>
            <consortium name="WormBaseParasite"/>
        </authorList>
    </citation>
    <scope>IDENTIFICATION</scope>
</reference>
<feature type="compositionally biased region" description="Basic residues" evidence="1">
    <location>
        <begin position="38"/>
        <end position="49"/>
    </location>
</feature>
<evidence type="ECO:0000256" key="2">
    <source>
        <dbReference type="SAM" id="SignalP"/>
    </source>
</evidence>
<dbReference type="Proteomes" id="UP000095281">
    <property type="component" value="Unplaced"/>
</dbReference>
<sequence length="339" mass="36744">MLIYSSSVAAAAVFFILVLLLFPVGSLACASRKTKNVKSKGKKAAKTKKNSSSNNKKAARKSPKKSATIKTAKNPPKKMSIPIGGLAKSFEEQIATTYHPETTSWTVLDKNYLKNIKLIDWPSSTAATQAANSASTGALNERIFVESMIGVFPILLETTNEKGFVLFAECIVLKGIEGIITINGNVLFDTKMSAINARGYCDVFIEFNKLTNMSKSHILLNFVPQGFPTNEGSGGAALVCCMLSQLLGILPESDICVIGTISLKGIIGHCTGLKSKLTAAKRCNYIRIVMPISMKQEWENLTADIKNGLLPFFVTTFVEVFGLVFPKTACLLRSGTNRR</sequence>
<protein>
    <submittedName>
        <fullName evidence="5">Lon proteolytic domain-containing protein</fullName>
    </submittedName>
</protein>
<evidence type="ECO:0000259" key="3">
    <source>
        <dbReference type="Pfam" id="PF05362"/>
    </source>
</evidence>
<accession>A0A1I8B1W9</accession>
<dbReference type="GO" id="GO:0006515">
    <property type="term" value="P:protein quality control for misfolded or incompletely synthesized proteins"/>
    <property type="evidence" value="ECO:0007669"/>
    <property type="project" value="TreeGrafter"/>
</dbReference>
<feature type="signal peptide" evidence="2">
    <location>
        <begin position="1"/>
        <end position="28"/>
    </location>
</feature>
<keyword evidence="4" id="KW-1185">Reference proteome</keyword>
<dbReference type="InterPro" id="IPR014721">
    <property type="entry name" value="Ribsml_uS5_D2-typ_fold_subgr"/>
</dbReference>
<evidence type="ECO:0000313" key="4">
    <source>
        <dbReference type="Proteomes" id="UP000095281"/>
    </source>
</evidence>
<dbReference type="GO" id="GO:0004176">
    <property type="term" value="F:ATP-dependent peptidase activity"/>
    <property type="evidence" value="ECO:0007669"/>
    <property type="project" value="InterPro"/>
</dbReference>
<dbReference type="WBParaSite" id="MhA1_Contig120.frz3.gene2">
    <property type="protein sequence ID" value="MhA1_Contig120.frz3.gene2"/>
    <property type="gene ID" value="MhA1_Contig120.frz3.gene2"/>
</dbReference>
<organism evidence="4 5">
    <name type="scientific">Meloidogyne hapla</name>
    <name type="common">Root-knot nematode worm</name>
    <dbReference type="NCBI Taxonomy" id="6305"/>
    <lineage>
        <taxon>Eukaryota</taxon>
        <taxon>Metazoa</taxon>
        <taxon>Ecdysozoa</taxon>
        <taxon>Nematoda</taxon>
        <taxon>Chromadorea</taxon>
        <taxon>Rhabditida</taxon>
        <taxon>Tylenchina</taxon>
        <taxon>Tylenchomorpha</taxon>
        <taxon>Tylenchoidea</taxon>
        <taxon>Meloidogynidae</taxon>
        <taxon>Meloidogyninae</taxon>
        <taxon>Meloidogyne</taxon>
    </lineage>
</organism>
<dbReference type="InterPro" id="IPR027065">
    <property type="entry name" value="Lon_Prtase"/>
</dbReference>
<dbReference type="PANTHER" id="PTHR43718">
    <property type="entry name" value="LON PROTEASE"/>
    <property type="match status" value="1"/>
</dbReference>
<name>A0A1I8B1W9_MELHA</name>
<proteinExistence type="predicted"/>
<dbReference type="Gene3D" id="3.30.230.10">
    <property type="match status" value="1"/>
</dbReference>
<dbReference type="InterPro" id="IPR008269">
    <property type="entry name" value="Lon_proteolytic"/>
</dbReference>
<dbReference type="InterPro" id="IPR020568">
    <property type="entry name" value="Ribosomal_Su5_D2-typ_SF"/>
</dbReference>
<dbReference type="GO" id="GO:0004252">
    <property type="term" value="F:serine-type endopeptidase activity"/>
    <property type="evidence" value="ECO:0007669"/>
    <property type="project" value="InterPro"/>
</dbReference>
<feature type="chain" id="PRO_5009315342" evidence="2">
    <location>
        <begin position="29"/>
        <end position="339"/>
    </location>
</feature>
<dbReference type="SUPFAM" id="SSF54211">
    <property type="entry name" value="Ribosomal protein S5 domain 2-like"/>
    <property type="match status" value="1"/>
</dbReference>
<feature type="region of interest" description="Disordered" evidence="1">
    <location>
        <begin position="38"/>
        <end position="80"/>
    </location>
</feature>
<evidence type="ECO:0000313" key="5">
    <source>
        <dbReference type="WBParaSite" id="MhA1_Contig120.frz3.gene2"/>
    </source>
</evidence>
<feature type="domain" description="Lon proteolytic" evidence="3">
    <location>
        <begin position="146"/>
        <end position="322"/>
    </location>
</feature>
<evidence type="ECO:0000256" key="1">
    <source>
        <dbReference type="SAM" id="MobiDB-lite"/>
    </source>
</evidence>
<dbReference type="Pfam" id="PF05362">
    <property type="entry name" value="Lon_C"/>
    <property type="match status" value="1"/>
</dbReference>
<dbReference type="GO" id="GO:0005524">
    <property type="term" value="F:ATP binding"/>
    <property type="evidence" value="ECO:0007669"/>
    <property type="project" value="InterPro"/>
</dbReference>
<dbReference type="AlphaFoldDB" id="A0A1I8B1W9"/>
<dbReference type="PANTHER" id="PTHR43718:SF2">
    <property type="entry name" value="LON PROTEASE HOMOLOG, MITOCHONDRIAL"/>
    <property type="match status" value="1"/>
</dbReference>